<protein>
    <recommendedName>
        <fullName evidence="2 5">Cell shape-determining protein MreC</fullName>
    </recommendedName>
    <alternativeName>
        <fullName evidence="4 5">Cell shape protein MreC</fullName>
    </alternativeName>
</protein>
<name>A0ABT9YQU9_9STRE</name>
<accession>A0ABT9YQU9</accession>
<dbReference type="Pfam" id="PF04085">
    <property type="entry name" value="MreC"/>
    <property type="match status" value="1"/>
</dbReference>
<feature type="transmembrane region" description="Helical" evidence="6">
    <location>
        <begin position="7"/>
        <end position="26"/>
    </location>
</feature>
<dbReference type="InterPro" id="IPR007221">
    <property type="entry name" value="MreC"/>
</dbReference>
<dbReference type="NCBIfam" id="TIGR00219">
    <property type="entry name" value="mreC"/>
    <property type="match status" value="1"/>
</dbReference>
<keyword evidence="3 5" id="KW-0133">Cell shape</keyword>
<comment type="caution">
    <text evidence="8">The sequence shown here is derived from an EMBL/GenBank/DDBJ whole genome shotgun (WGS) entry which is preliminary data.</text>
</comment>
<sequence length="272" mass="30149">MKFKPKYLVLLFLSFIVLPFLLLITYNNRDSIVTFIRPSAGVTNRFFSKPFHFVSDIVTDSRALFSTFEENQVLKSELSNYQTLLSENNSLKSENASLRESAKLIDQYQDKTYMTAEVISRLSPSWTSKIVVSKGEQDGVVEKMLVLANNGVVGIVASVDDNSSTVQLLSDDFSKPSLPVTFEGVNSVYGILSEYDAKNHVFKVSQLNQNSGVEIGQTVVTSDLSESYAPNIAIGKVVKVLKDDDELGLEVFVEPSADFSRIYSVVLVGQDL</sequence>
<evidence type="ECO:0000313" key="9">
    <source>
        <dbReference type="Proteomes" id="UP001223079"/>
    </source>
</evidence>
<evidence type="ECO:0000313" key="8">
    <source>
        <dbReference type="EMBL" id="MDQ0222109.1"/>
    </source>
</evidence>
<keyword evidence="6" id="KW-1133">Transmembrane helix</keyword>
<dbReference type="RefSeq" id="WP_307121327.1">
    <property type="nucleotide sequence ID" value="NZ_JAUSTM010000004.1"/>
</dbReference>
<dbReference type="Proteomes" id="UP001223079">
    <property type="component" value="Unassembled WGS sequence"/>
</dbReference>
<dbReference type="PIRSF" id="PIRSF038471">
    <property type="entry name" value="MreC"/>
    <property type="match status" value="1"/>
</dbReference>
<comment type="function">
    <text evidence="5">Involved in formation and maintenance of cell shape.</text>
</comment>
<feature type="domain" description="Rod shape-determining protein MreC beta-barrel core" evidence="7">
    <location>
        <begin position="118"/>
        <end position="268"/>
    </location>
</feature>
<dbReference type="Gene3D" id="2.40.10.340">
    <property type="entry name" value="Rod shape-determining protein MreC, domain 1"/>
    <property type="match status" value="1"/>
</dbReference>
<evidence type="ECO:0000256" key="4">
    <source>
        <dbReference type="ARBA" id="ARBA00032089"/>
    </source>
</evidence>
<dbReference type="PANTHER" id="PTHR34138:SF1">
    <property type="entry name" value="CELL SHAPE-DETERMINING PROTEIN MREC"/>
    <property type="match status" value="1"/>
</dbReference>
<evidence type="ECO:0000256" key="3">
    <source>
        <dbReference type="ARBA" id="ARBA00022960"/>
    </source>
</evidence>
<dbReference type="InterPro" id="IPR042177">
    <property type="entry name" value="Cell/Rod_1"/>
</dbReference>
<organism evidence="8 9">
    <name type="scientific">Streptococcus moroccensis</name>
    <dbReference type="NCBI Taxonomy" id="1451356"/>
    <lineage>
        <taxon>Bacteria</taxon>
        <taxon>Bacillati</taxon>
        <taxon>Bacillota</taxon>
        <taxon>Bacilli</taxon>
        <taxon>Lactobacillales</taxon>
        <taxon>Streptococcaceae</taxon>
        <taxon>Streptococcus</taxon>
    </lineage>
</organism>
<dbReference type="InterPro" id="IPR055342">
    <property type="entry name" value="MreC_beta-barrel_core"/>
</dbReference>
<gene>
    <name evidence="8" type="ORF">J2S23_000646</name>
</gene>
<evidence type="ECO:0000256" key="2">
    <source>
        <dbReference type="ARBA" id="ARBA00013855"/>
    </source>
</evidence>
<evidence type="ECO:0000256" key="6">
    <source>
        <dbReference type="SAM" id="Phobius"/>
    </source>
</evidence>
<proteinExistence type="inferred from homology"/>
<reference evidence="8 9" key="1">
    <citation type="submission" date="2023-07" db="EMBL/GenBank/DDBJ databases">
        <title>Genomic Encyclopedia of Type Strains, Phase IV (KMG-IV): sequencing the most valuable type-strain genomes for metagenomic binning, comparative biology and taxonomic classification.</title>
        <authorList>
            <person name="Goeker M."/>
        </authorList>
    </citation>
    <scope>NUCLEOTIDE SEQUENCE [LARGE SCALE GENOMIC DNA]</scope>
    <source>
        <strain evidence="8 9">DSM 105143</strain>
    </source>
</reference>
<keyword evidence="6" id="KW-0812">Transmembrane</keyword>
<evidence type="ECO:0000256" key="1">
    <source>
        <dbReference type="ARBA" id="ARBA00009369"/>
    </source>
</evidence>
<dbReference type="Gene3D" id="2.40.10.350">
    <property type="entry name" value="Rod shape-determining protein MreC, domain 2"/>
    <property type="match status" value="1"/>
</dbReference>
<keyword evidence="9" id="KW-1185">Reference proteome</keyword>
<evidence type="ECO:0000259" key="7">
    <source>
        <dbReference type="Pfam" id="PF04085"/>
    </source>
</evidence>
<dbReference type="InterPro" id="IPR042175">
    <property type="entry name" value="Cell/Rod_MreC_2"/>
</dbReference>
<dbReference type="EMBL" id="JAUSTM010000004">
    <property type="protein sequence ID" value="MDQ0222109.1"/>
    <property type="molecule type" value="Genomic_DNA"/>
</dbReference>
<comment type="similarity">
    <text evidence="1 5">Belongs to the MreC family.</text>
</comment>
<evidence type="ECO:0000256" key="5">
    <source>
        <dbReference type="PIRNR" id="PIRNR038471"/>
    </source>
</evidence>
<dbReference type="PANTHER" id="PTHR34138">
    <property type="entry name" value="CELL SHAPE-DETERMINING PROTEIN MREC"/>
    <property type="match status" value="1"/>
</dbReference>
<keyword evidence="6" id="KW-0472">Membrane</keyword>